<reference evidence="2 3" key="1">
    <citation type="journal article" date="2014" name="Genome Announc.">
        <title>Draft Genome Sequence of Marine Flavobacterium Jejuia pallidilutea Strain 11shimoA1 and Pigmentation Mutants.</title>
        <authorList>
            <person name="Takatani N."/>
            <person name="Nakanishi M."/>
            <person name="Meirelles P."/>
            <person name="Mino S."/>
            <person name="Suda W."/>
            <person name="Oshima K."/>
            <person name="Hattori M."/>
            <person name="Ohkuma M."/>
            <person name="Hosokawa M."/>
            <person name="Miyashita K."/>
            <person name="Thompson F.L."/>
            <person name="Niwa A."/>
            <person name="Sawabe T."/>
            <person name="Sawabe T."/>
        </authorList>
    </citation>
    <scope>NUCLEOTIDE SEQUENCE [LARGE SCALE GENOMIC DNA]</scope>
    <source>
        <strain evidence="3">JCM19302</strain>
    </source>
</reference>
<keyword evidence="1" id="KW-0472">Membrane</keyword>
<sequence>MHFKFSSFSIIIVFVCLSIIGISIIPLLSVQLTPSSTKPSITINYRWQDASAKAIEQEVTSKLEGVFNTIKGIKSISSTSDKGRANIAITFKKNTNLDAVRFELANLIRQSYSELPDGVSYPNLSLSAPNENKSPILSYSINANESPYYIKNMRSSIYFQNYPQLKV</sequence>
<gene>
    <name evidence="2" type="ORF">JCM19302_408</name>
</gene>
<evidence type="ECO:0000313" key="2">
    <source>
        <dbReference type="EMBL" id="GAL71901.1"/>
    </source>
</evidence>
<evidence type="ECO:0000313" key="3">
    <source>
        <dbReference type="Proteomes" id="UP000029646"/>
    </source>
</evidence>
<keyword evidence="1" id="KW-1133">Transmembrane helix</keyword>
<protein>
    <submittedName>
        <fullName evidence="2">RND multidrug efflux transporter</fullName>
    </submittedName>
</protein>
<dbReference type="EMBL" id="BBNS01000017">
    <property type="protein sequence ID" value="GAL71901.1"/>
    <property type="molecule type" value="Genomic_DNA"/>
</dbReference>
<dbReference type="Proteomes" id="UP000029646">
    <property type="component" value="Unassembled WGS sequence"/>
</dbReference>
<dbReference type="PANTHER" id="PTHR32063">
    <property type="match status" value="1"/>
</dbReference>
<dbReference type="InterPro" id="IPR001036">
    <property type="entry name" value="Acrflvin-R"/>
</dbReference>
<dbReference type="Gene3D" id="1.20.1640.10">
    <property type="entry name" value="Multidrug efflux transporter AcrB transmembrane domain"/>
    <property type="match status" value="1"/>
</dbReference>
<proteinExistence type="predicted"/>
<dbReference type="Gene3D" id="3.30.70.1430">
    <property type="entry name" value="Multidrug efflux transporter AcrB pore domain"/>
    <property type="match status" value="1"/>
</dbReference>
<dbReference type="Gene3D" id="3.30.70.1320">
    <property type="entry name" value="Multidrug efflux transporter AcrB pore domain like"/>
    <property type="match status" value="1"/>
</dbReference>
<name>A0A090W4N6_9FLAO</name>
<accession>A0A090W4N6</accession>
<dbReference type="GO" id="GO:0005886">
    <property type="term" value="C:plasma membrane"/>
    <property type="evidence" value="ECO:0007669"/>
    <property type="project" value="TreeGrafter"/>
</dbReference>
<keyword evidence="1" id="KW-0812">Transmembrane</keyword>
<dbReference type="GO" id="GO:0042910">
    <property type="term" value="F:xenobiotic transmembrane transporter activity"/>
    <property type="evidence" value="ECO:0007669"/>
    <property type="project" value="TreeGrafter"/>
</dbReference>
<dbReference type="SUPFAM" id="SSF82693">
    <property type="entry name" value="Multidrug efflux transporter AcrB pore domain, PN1, PN2, PC1 and PC2 subdomains"/>
    <property type="match status" value="1"/>
</dbReference>
<dbReference type="AlphaFoldDB" id="A0A090W4N6"/>
<dbReference type="PANTHER" id="PTHR32063:SF0">
    <property type="entry name" value="SWARMING MOTILITY PROTEIN SWRC"/>
    <property type="match status" value="1"/>
</dbReference>
<feature type="transmembrane region" description="Helical" evidence="1">
    <location>
        <begin position="6"/>
        <end position="28"/>
    </location>
</feature>
<dbReference type="Pfam" id="PF00873">
    <property type="entry name" value="ACR_tran"/>
    <property type="match status" value="1"/>
</dbReference>
<comment type="caution">
    <text evidence="2">The sequence shown here is derived from an EMBL/GenBank/DDBJ whole genome shotgun (WGS) entry which is preliminary data.</text>
</comment>
<organism evidence="2 3">
    <name type="scientific">Jejuia pallidilutea</name>
    <dbReference type="NCBI Taxonomy" id="504487"/>
    <lineage>
        <taxon>Bacteria</taxon>
        <taxon>Pseudomonadati</taxon>
        <taxon>Bacteroidota</taxon>
        <taxon>Flavobacteriia</taxon>
        <taxon>Flavobacteriales</taxon>
        <taxon>Flavobacteriaceae</taxon>
        <taxon>Jejuia</taxon>
    </lineage>
</organism>
<evidence type="ECO:0000256" key="1">
    <source>
        <dbReference type="SAM" id="Phobius"/>
    </source>
</evidence>